<evidence type="ECO:0000256" key="2">
    <source>
        <dbReference type="ARBA" id="ARBA00003753"/>
    </source>
</evidence>
<dbReference type="InterPro" id="IPR011914">
    <property type="entry name" value="RfaE_dom_II"/>
</dbReference>
<dbReference type="CDD" id="cd01172">
    <property type="entry name" value="RfaE_like"/>
    <property type="match status" value="1"/>
</dbReference>
<evidence type="ECO:0000256" key="4">
    <source>
        <dbReference type="ARBA" id="ARBA00022679"/>
    </source>
</evidence>
<evidence type="ECO:0000256" key="9">
    <source>
        <dbReference type="ARBA" id="ARBA00023268"/>
    </source>
</evidence>
<feature type="domain" description="Carbohydrate kinase PfkB" evidence="13">
    <location>
        <begin position="13"/>
        <end position="305"/>
    </location>
</feature>
<dbReference type="GO" id="GO:0033786">
    <property type="term" value="F:heptose-1-phosphate adenylyltransferase activity"/>
    <property type="evidence" value="ECO:0007669"/>
    <property type="project" value="UniProtKB-UniRule"/>
</dbReference>
<dbReference type="NCBIfam" id="TIGR00125">
    <property type="entry name" value="cyt_tran_rel"/>
    <property type="match status" value="1"/>
</dbReference>
<gene>
    <name evidence="12" type="primary">hldE</name>
    <name evidence="15" type="ORF">A1D18_06360</name>
</gene>
<dbReference type="Pfam" id="PF00294">
    <property type="entry name" value="PfkB"/>
    <property type="match status" value="1"/>
</dbReference>
<dbReference type="UniPathway" id="UPA00958"/>
<dbReference type="InterPro" id="IPR011611">
    <property type="entry name" value="PfkB_dom"/>
</dbReference>
<dbReference type="OrthoDB" id="9802794at2"/>
<keyword evidence="10 12" id="KW-0119">Carbohydrate metabolism</keyword>
<evidence type="ECO:0000256" key="10">
    <source>
        <dbReference type="ARBA" id="ARBA00023277"/>
    </source>
</evidence>
<dbReference type="EMBL" id="LUKY01000033">
    <property type="protein sequence ID" value="OIZ94453.1"/>
    <property type="molecule type" value="Genomic_DNA"/>
</dbReference>
<dbReference type="GO" id="GO:0005524">
    <property type="term" value="F:ATP binding"/>
    <property type="evidence" value="ECO:0007669"/>
    <property type="project" value="UniProtKB-UniRule"/>
</dbReference>
<keyword evidence="16" id="KW-1185">Reference proteome</keyword>
<comment type="function">
    <text evidence="2 12">Catalyzes the ADP transfer from ATP to D-glycero-beta-D-manno-heptose 1-phosphate, yielding ADP-D-glycero-beta-D-manno-heptose.</text>
</comment>
<dbReference type="Gene3D" id="3.40.1190.20">
    <property type="match status" value="1"/>
</dbReference>
<dbReference type="SUPFAM" id="SSF52374">
    <property type="entry name" value="Nucleotidylyl transferase"/>
    <property type="match status" value="1"/>
</dbReference>
<comment type="catalytic activity">
    <reaction evidence="12">
        <text>D-glycero-beta-D-manno-heptose 7-phosphate + ATP = D-glycero-beta-D-manno-heptose 1,7-bisphosphate + ADP + H(+)</text>
        <dbReference type="Rhea" id="RHEA:27473"/>
        <dbReference type="ChEBI" id="CHEBI:15378"/>
        <dbReference type="ChEBI" id="CHEBI:30616"/>
        <dbReference type="ChEBI" id="CHEBI:60204"/>
        <dbReference type="ChEBI" id="CHEBI:60208"/>
        <dbReference type="ChEBI" id="CHEBI:456216"/>
        <dbReference type="EC" id="2.7.1.167"/>
    </reaction>
</comment>
<evidence type="ECO:0000256" key="1">
    <source>
        <dbReference type="ARBA" id="ARBA00002319"/>
    </source>
</evidence>
<dbReference type="InterPro" id="IPR011913">
    <property type="entry name" value="RfaE_dom_I"/>
</dbReference>
<evidence type="ECO:0000256" key="12">
    <source>
        <dbReference type="HAMAP-Rule" id="MF_01603"/>
    </source>
</evidence>
<dbReference type="RefSeq" id="WP_071662943.1">
    <property type="nucleotide sequence ID" value="NZ_LUKY01000033.1"/>
</dbReference>
<dbReference type="EC" id="2.7.7.70" evidence="12"/>
<dbReference type="InterPro" id="IPR023030">
    <property type="entry name" value="Bifunc_HldE"/>
</dbReference>
<dbReference type="PANTHER" id="PTHR46969">
    <property type="entry name" value="BIFUNCTIONAL PROTEIN HLDE"/>
    <property type="match status" value="1"/>
</dbReference>
<dbReference type="AlphaFoldDB" id="A0A1J8PHA1"/>
<dbReference type="NCBIfam" id="TIGR02199">
    <property type="entry name" value="rfaE_dom_II"/>
    <property type="match status" value="1"/>
</dbReference>
<feature type="region of interest" description="Ribokinase" evidence="12">
    <location>
        <begin position="1"/>
        <end position="318"/>
    </location>
</feature>
<keyword evidence="9 12" id="KW-0511">Multifunctional enzyme</keyword>
<evidence type="ECO:0000256" key="5">
    <source>
        <dbReference type="ARBA" id="ARBA00022695"/>
    </source>
</evidence>
<comment type="pathway">
    <text evidence="12">Nucleotide-sugar biosynthesis; ADP-L-glycero-beta-D-manno-heptose biosynthesis; ADP-L-glycero-beta-D-manno-heptose from D-glycero-beta-D-manno-heptose 7-phosphate: step 1/4.</text>
</comment>
<comment type="pathway">
    <text evidence="12">Nucleotide-sugar biosynthesis; ADP-L-glycero-beta-D-manno-heptose biosynthesis; ADP-L-glycero-beta-D-manno-heptose from D-glycero-beta-D-manno-heptose 7-phosphate: step 3/4.</text>
</comment>
<evidence type="ECO:0000259" key="13">
    <source>
        <dbReference type="Pfam" id="PF00294"/>
    </source>
</evidence>
<comment type="pathway">
    <text evidence="3">Bacterial outer membrane biogenesis; LPS core biosynthesis.</text>
</comment>
<evidence type="ECO:0000256" key="8">
    <source>
        <dbReference type="ARBA" id="ARBA00022840"/>
    </source>
</evidence>
<proteinExistence type="inferred from homology"/>
<evidence type="ECO:0000256" key="7">
    <source>
        <dbReference type="ARBA" id="ARBA00022777"/>
    </source>
</evidence>
<dbReference type="Gene3D" id="3.40.50.620">
    <property type="entry name" value="HUPs"/>
    <property type="match status" value="1"/>
</dbReference>
<dbReference type="InterPro" id="IPR014729">
    <property type="entry name" value="Rossmann-like_a/b/a_fold"/>
</dbReference>
<dbReference type="UniPathway" id="UPA00356">
    <property type="reaction ID" value="UER00437"/>
</dbReference>
<keyword evidence="6 12" id="KW-0547">Nucleotide-binding</keyword>
<dbReference type="GO" id="GO:0033785">
    <property type="term" value="F:heptose 7-phosphate kinase activity"/>
    <property type="evidence" value="ECO:0007669"/>
    <property type="project" value="UniProtKB-UniRule"/>
</dbReference>
<dbReference type="GO" id="GO:0097171">
    <property type="term" value="P:ADP-L-glycero-beta-D-manno-heptose biosynthetic process"/>
    <property type="evidence" value="ECO:0007669"/>
    <property type="project" value="UniProtKB-UniPathway"/>
</dbReference>
<dbReference type="HAMAP" id="MF_01603">
    <property type="entry name" value="HldE"/>
    <property type="match status" value="1"/>
</dbReference>
<evidence type="ECO:0000256" key="11">
    <source>
        <dbReference type="ARBA" id="ARBA00047428"/>
    </source>
</evidence>
<name>A0A1J8PHA1_9COXI</name>
<protein>
    <recommendedName>
        <fullName evidence="12">Bifunctional protein HldE</fullName>
    </recommendedName>
    <domain>
        <recommendedName>
            <fullName evidence="12">D-beta-D-heptose 7-phosphate kinase</fullName>
            <ecNumber evidence="12">2.7.1.167</ecNumber>
        </recommendedName>
        <alternativeName>
            <fullName evidence="12">D-beta-D-heptose 7-phosphotransferase</fullName>
        </alternativeName>
        <alternativeName>
            <fullName evidence="12">D-glycero-beta-D-manno-heptose-7-phosphate kinase</fullName>
        </alternativeName>
    </domain>
    <domain>
        <recommendedName>
            <fullName evidence="12">D-beta-D-heptose 1-phosphate adenylyltransferase</fullName>
            <ecNumber evidence="12">2.7.7.70</ecNumber>
        </recommendedName>
        <alternativeName>
            <fullName evidence="12">D-glycero-beta-D-manno-heptose 1-phosphate adenylyltransferase</fullName>
        </alternativeName>
    </domain>
</protein>
<accession>A0A1J8PHA1</accession>
<comment type="function">
    <text evidence="1 12">Catalyzes the phosphorylation of D-glycero-D-manno-heptose 7-phosphate at the C-1 position to selectively form D-glycero-beta-D-manno-heptose-1,7-bisphosphate.</text>
</comment>
<feature type="domain" description="Cytidyltransferase-like" evidence="14">
    <location>
        <begin position="345"/>
        <end position="462"/>
    </location>
</feature>
<dbReference type="InterPro" id="IPR004821">
    <property type="entry name" value="Cyt_trans-like"/>
</dbReference>
<feature type="binding site" evidence="12">
    <location>
        <begin position="195"/>
        <end position="198"/>
    </location>
    <ligand>
        <name>ATP</name>
        <dbReference type="ChEBI" id="CHEBI:30616"/>
    </ligand>
</feature>
<comment type="similarity">
    <text evidence="12">In the N-terminal section; belongs to the carbohydrate kinase PfkB family.</text>
</comment>
<dbReference type="Proteomes" id="UP000183924">
    <property type="component" value="Unassembled WGS sequence"/>
</dbReference>
<dbReference type="STRING" id="1225476.A1D18_06360"/>
<dbReference type="Pfam" id="PF01467">
    <property type="entry name" value="CTP_transf_like"/>
    <property type="match status" value="1"/>
</dbReference>
<evidence type="ECO:0000313" key="16">
    <source>
        <dbReference type="Proteomes" id="UP000183924"/>
    </source>
</evidence>
<dbReference type="SUPFAM" id="SSF53613">
    <property type="entry name" value="Ribokinase-like"/>
    <property type="match status" value="1"/>
</dbReference>
<evidence type="ECO:0000259" key="14">
    <source>
        <dbReference type="Pfam" id="PF01467"/>
    </source>
</evidence>
<dbReference type="NCBIfam" id="TIGR02198">
    <property type="entry name" value="rfaE_dom_I"/>
    <property type="match status" value="1"/>
</dbReference>
<evidence type="ECO:0000256" key="3">
    <source>
        <dbReference type="ARBA" id="ARBA00004713"/>
    </source>
</evidence>
<sequence length="480" mass="52470">MKIQVPSFKSIRALVVGDVMLDRYWSGDTSRISPEAPVPIVHVRSLDERPGGAGNVALNIAALGAQVDLLSFCGDDEAGNILEEKLSHAGVNCYLYKLPQSPTVTKLRILSLHQQLIRLDFEETPYQLNYTYLKQLFEQKIVQCDVVIFSDYAKGCLAQAQELIQLARKANKPVFVDPKSNNFIAYHGATVLTPNRREFEVVVGKCNSEQALLQKGKQLLKEHNFEALLVTRGEQGMTLIRDDQPEISLSAFAKQVYDVTGAGDTAIACLALTYAIQADLVHSAQLANIAASIVVGKIGAATVSPAELRRAIQIQQLSFHGGILTEDELKIVVADAKAHNEQIVMTGGCFDILHAGHVAYLEQAKRLGDRLIVAINDDNSVSSLKGSGRPINKLANRMAVLAGLSVVDWVVSFSEATPERLIKLLLPDIWVKGNDYQVNDLSEAKAIQEYGGQIKLVDLVRGCSTSAIISKIQEQERESS</sequence>
<dbReference type="FunFam" id="3.40.1190.20:FF:000002">
    <property type="entry name" value="Bifunctional protein HldE"/>
    <property type="match status" value="1"/>
</dbReference>
<dbReference type="NCBIfam" id="NF008454">
    <property type="entry name" value="PRK11316.1"/>
    <property type="match status" value="1"/>
</dbReference>
<feature type="active site" evidence="12">
    <location>
        <position position="264"/>
    </location>
</feature>
<keyword evidence="7 12" id="KW-0418">Kinase</keyword>
<dbReference type="EC" id="2.7.1.167" evidence="12"/>
<reference evidence="15 16" key="1">
    <citation type="submission" date="2016-03" db="EMBL/GenBank/DDBJ databases">
        <title>Comparative genomics of Rickettsiella.</title>
        <authorList>
            <person name="Chandler C."/>
            <person name="Wang Y."/>
        </authorList>
    </citation>
    <scope>NUCLEOTIDE SEQUENCE [LARGE SCALE GENOMIC DNA]</scope>
    <source>
        <strain evidence="15 16">RCFS May 2013</strain>
    </source>
</reference>
<dbReference type="InterPro" id="IPR002173">
    <property type="entry name" value="Carboh/pur_kinase_PfkB_CS"/>
</dbReference>
<dbReference type="PROSITE" id="PS00583">
    <property type="entry name" value="PFKB_KINASES_1"/>
    <property type="match status" value="1"/>
</dbReference>
<dbReference type="PANTHER" id="PTHR46969:SF1">
    <property type="entry name" value="BIFUNCTIONAL PROTEIN HLDE"/>
    <property type="match status" value="1"/>
</dbReference>
<keyword evidence="4 12" id="KW-0808">Transferase</keyword>
<dbReference type="GO" id="GO:0016773">
    <property type="term" value="F:phosphotransferase activity, alcohol group as acceptor"/>
    <property type="evidence" value="ECO:0007669"/>
    <property type="project" value="InterPro"/>
</dbReference>
<comment type="subunit">
    <text evidence="12">Homodimer.</text>
</comment>
<dbReference type="GO" id="GO:0009244">
    <property type="term" value="P:lipopolysaccharide core region biosynthetic process"/>
    <property type="evidence" value="ECO:0007669"/>
    <property type="project" value="UniProtKB-UniPathway"/>
</dbReference>
<keyword evidence="8 12" id="KW-0067">ATP-binding</keyword>
<comment type="similarity">
    <text evidence="12">In the C-terminal section; belongs to the cytidylyltransferase family.</text>
</comment>
<organism evidence="15 16">
    <name type="scientific">Candidatus Rickettsiella isopodorum</name>
    <dbReference type="NCBI Taxonomy" id="1225476"/>
    <lineage>
        <taxon>Bacteria</taxon>
        <taxon>Pseudomonadati</taxon>
        <taxon>Pseudomonadota</taxon>
        <taxon>Gammaproteobacteria</taxon>
        <taxon>Legionellales</taxon>
        <taxon>Coxiellaceae</taxon>
        <taxon>Rickettsiella</taxon>
    </lineage>
</organism>
<comment type="caution">
    <text evidence="15">The sequence shown here is derived from an EMBL/GenBank/DDBJ whole genome shotgun (WGS) entry which is preliminary data.</text>
</comment>
<dbReference type="GO" id="GO:0005829">
    <property type="term" value="C:cytosol"/>
    <property type="evidence" value="ECO:0007669"/>
    <property type="project" value="TreeGrafter"/>
</dbReference>
<feature type="region of interest" description="Cytidylyltransferase" evidence="12">
    <location>
        <begin position="345"/>
        <end position="480"/>
    </location>
</feature>
<evidence type="ECO:0000313" key="15">
    <source>
        <dbReference type="EMBL" id="OIZ94453.1"/>
    </source>
</evidence>
<keyword evidence="5 12" id="KW-0548">Nucleotidyltransferase</keyword>
<comment type="catalytic activity">
    <reaction evidence="11 12">
        <text>D-glycero-beta-D-manno-heptose 1-phosphate + ATP + H(+) = ADP-D-glycero-beta-D-manno-heptose + diphosphate</text>
        <dbReference type="Rhea" id="RHEA:27465"/>
        <dbReference type="ChEBI" id="CHEBI:15378"/>
        <dbReference type="ChEBI" id="CHEBI:30616"/>
        <dbReference type="ChEBI" id="CHEBI:33019"/>
        <dbReference type="ChEBI" id="CHEBI:59967"/>
        <dbReference type="ChEBI" id="CHEBI:61593"/>
        <dbReference type="EC" id="2.7.7.70"/>
    </reaction>
</comment>
<evidence type="ECO:0000256" key="6">
    <source>
        <dbReference type="ARBA" id="ARBA00022741"/>
    </source>
</evidence>
<dbReference type="InterPro" id="IPR029056">
    <property type="entry name" value="Ribokinase-like"/>
</dbReference>